<dbReference type="SUPFAM" id="SSF82199">
    <property type="entry name" value="SET domain"/>
    <property type="match status" value="1"/>
</dbReference>
<dbReference type="Gene3D" id="2.170.270.10">
    <property type="entry name" value="SET domain"/>
    <property type="match status" value="1"/>
</dbReference>
<dbReference type="Proteomes" id="UP000280188">
    <property type="component" value="Chromosome"/>
</dbReference>
<keyword evidence="3" id="KW-1185">Reference proteome</keyword>
<name>A0A2Z6IE57_ACIFI</name>
<gene>
    <name evidence="2" type="ORF">AFERRID_00380</name>
</gene>
<dbReference type="Pfam" id="PF00856">
    <property type="entry name" value="SET"/>
    <property type="match status" value="1"/>
</dbReference>
<feature type="domain" description="SET" evidence="1">
    <location>
        <begin position="134"/>
        <end position="258"/>
    </location>
</feature>
<dbReference type="InterPro" id="IPR046341">
    <property type="entry name" value="SET_dom_sf"/>
</dbReference>
<evidence type="ECO:0000313" key="2">
    <source>
        <dbReference type="EMBL" id="BBF63820.1"/>
    </source>
</evidence>
<dbReference type="PROSITE" id="PS50280">
    <property type="entry name" value="SET"/>
    <property type="match status" value="1"/>
</dbReference>
<evidence type="ECO:0000259" key="1">
    <source>
        <dbReference type="PROSITE" id="PS50280"/>
    </source>
</evidence>
<dbReference type="InterPro" id="IPR001214">
    <property type="entry name" value="SET_dom"/>
</dbReference>
<reference evidence="2 3" key="1">
    <citation type="journal article" date="2018" name="Microbiol. Resour. Announc.">
        <title>Complete Genome Sequence of Acidithiobacillus ferridurans JCM 18981.</title>
        <authorList>
            <person name="Miyauchi T."/>
            <person name="Kouzuma A."/>
            <person name="Abe T."/>
            <person name="Watanabe K."/>
        </authorList>
    </citation>
    <scope>NUCLEOTIDE SEQUENCE [LARGE SCALE GENOMIC DNA]</scope>
    <source>
        <strain evidence="3">ATCC 33020 / DSM 29468 / JCM 18981 / 11Fe</strain>
    </source>
</reference>
<dbReference type="SMART" id="SM00317">
    <property type="entry name" value="SET"/>
    <property type="match status" value="1"/>
</dbReference>
<protein>
    <recommendedName>
        <fullName evidence="1">SET domain-containing protein</fullName>
    </recommendedName>
</protein>
<dbReference type="KEGG" id="afj:AFERRID_00380"/>
<dbReference type="AlphaFoldDB" id="A0A2Z6IE57"/>
<organism evidence="2 3">
    <name type="scientific">Acidithiobacillus ferridurans</name>
    <dbReference type="NCBI Taxonomy" id="1232575"/>
    <lineage>
        <taxon>Bacteria</taxon>
        <taxon>Pseudomonadati</taxon>
        <taxon>Pseudomonadota</taxon>
        <taxon>Acidithiobacillia</taxon>
        <taxon>Acidithiobacillales</taxon>
        <taxon>Acidithiobacillaceae</taxon>
        <taxon>Acidithiobacillus</taxon>
    </lineage>
</organism>
<proteinExistence type="predicted"/>
<dbReference type="EMBL" id="AP018795">
    <property type="protein sequence ID" value="BBF63820.1"/>
    <property type="molecule type" value="Genomic_DNA"/>
</dbReference>
<evidence type="ECO:0000313" key="3">
    <source>
        <dbReference type="Proteomes" id="UP000280188"/>
    </source>
</evidence>
<accession>A0A2Z6IE57</accession>
<sequence length="283" mass="32614">MKYQPFDSGVLFIPACERWKSEAVNDPDQEYLGDMLRIRTLTRKGQAPADILHYFGLQPVGLANAADDDRSFDRIGDIQLQVFEEMLALTGEEYRLDWSRRDGAFCLWYRDRDHRRDATRDLLFVRTNAKALFGGAEIRNSPVHGFGLFALRKWSAGEVPCGRLDGQVLSHDEYEQLQLRMAPALGRMRHFFFMEWNALPDDMLLARPFRTFYSFINHSPNPNLKVSFDGLAPCMGNCLSLIILRDIQPDEEFTLDYRLEPLPRGYFETPYSGYLTPVDLPSA</sequence>
<dbReference type="RefSeq" id="WP_126604096.1">
    <property type="nucleotide sequence ID" value="NZ_AP018795.1"/>
</dbReference>